<comment type="catalytic activity">
    <reaction evidence="6">
        <text>cytidine(34) in tRNA(Ile2) + L-lysine + ATP = lysidine(34) in tRNA(Ile2) + AMP + diphosphate + H(+)</text>
        <dbReference type="Rhea" id="RHEA:43744"/>
        <dbReference type="Rhea" id="RHEA-COMP:10625"/>
        <dbReference type="Rhea" id="RHEA-COMP:10670"/>
        <dbReference type="ChEBI" id="CHEBI:15378"/>
        <dbReference type="ChEBI" id="CHEBI:30616"/>
        <dbReference type="ChEBI" id="CHEBI:32551"/>
        <dbReference type="ChEBI" id="CHEBI:33019"/>
        <dbReference type="ChEBI" id="CHEBI:82748"/>
        <dbReference type="ChEBI" id="CHEBI:83665"/>
        <dbReference type="ChEBI" id="CHEBI:456215"/>
        <dbReference type="EC" id="6.3.4.19"/>
    </reaction>
</comment>
<accession>A0A8J2SCW3</accession>
<dbReference type="AlphaFoldDB" id="A0A8J2SCW3"/>
<dbReference type="EMBL" id="CAKKNE010000002">
    <property type="protein sequence ID" value="CAH0369313.1"/>
    <property type="molecule type" value="Genomic_DNA"/>
</dbReference>
<evidence type="ECO:0000256" key="8">
    <source>
        <dbReference type="SAM" id="SignalP"/>
    </source>
</evidence>
<evidence type="ECO:0000256" key="4">
    <source>
        <dbReference type="ARBA" id="ARBA00022741"/>
    </source>
</evidence>
<dbReference type="NCBIfam" id="TIGR02432">
    <property type="entry name" value="lysidine_TilS_N"/>
    <property type="match status" value="1"/>
</dbReference>
<evidence type="ECO:0000256" key="2">
    <source>
        <dbReference type="ARBA" id="ARBA00022598"/>
    </source>
</evidence>
<dbReference type="InterPro" id="IPR014729">
    <property type="entry name" value="Rossmann-like_a/b/a_fold"/>
</dbReference>
<dbReference type="Gene3D" id="3.40.50.620">
    <property type="entry name" value="HUPs"/>
    <property type="match status" value="1"/>
</dbReference>
<evidence type="ECO:0000256" key="5">
    <source>
        <dbReference type="ARBA" id="ARBA00022840"/>
    </source>
</evidence>
<evidence type="ECO:0000256" key="1">
    <source>
        <dbReference type="ARBA" id="ARBA00013267"/>
    </source>
</evidence>
<keyword evidence="5" id="KW-0067">ATP-binding</keyword>
<keyword evidence="11" id="KW-1185">Reference proteome</keyword>
<evidence type="ECO:0000256" key="6">
    <source>
        <dbReference type="ARBA" id="ARBA00048539"/>
    </source>
</evidence>
<dbReference type="SUPFAM" id="SSF52402">
    <property type="entry name" value="Adenine nucleotide alpha hydrolases-like"/>
    <property type="match status" value="1"/>
</dbReference>
<gene>
    <name evidence="10" type="ORF">PECAL_2P24330</name>
</gene>
<keyword evidence="4" id="KW-0547">Nucleotide-binding</keyword>
<reference evidence="10" key="1">
    <citation type="submission" date="2021-11" db="EMBL/GenBank/DDBJ databases">
        <authorList>
            <consortium name="Genoscope - CEA"/>
            <person name="William W."/>
        </authorList>
    </citation>
    <scope>NUCLEOTIDE SEQUENCE</scope>
</reference>
<dbReference type="InterPro" id="IPR012094">
    <property type="entry name" value="tRNA_Ile_lys_synt"/>
</dbReference>
<protein>
    <recommendedName>
        <fullName evidence="1">tRNA(Ile)-lysidine synthetase</fullName>
        <ecNumber evidence="1">6.3.4.19</ecNumber>
    </recommendedName>
</protein>
<dbReference type="PANTHER" id="PTHR43033:SF1">
    <property type="entry name" value="TRNA(ILE)-LYSIDINE SYNTHASE-RELATED"/>
    <property type="match status" value="1"/>
</dbReference>
<dbReference type="InterPro" id="IPR011063">
    <property type="entry name" value="TilS/TtcA_N"/>
</dbReference>
<feature type="signal peptide" evidence="8">
    <location>
        <begin position="1"/>
        <end position="16"/>
    </location>
</feature>
<dbReference type="GO" id="GO:0005524">
    <property type="term" value="F:ATP binding"/>
    <property type="evidence" value="ECO:0007669"/>
    <property type="project" value="UniProtKB-KW"/>
</dbReference>
<dbReference type="GO" id="GO:0008033">
    <property type="term" value="P:tRNA processing"/>
    <property type="evidence" value="ECO:0007669"/>
    <property type="project" value="UniProtKB-KW"/>
</dbReference>
<organism evidence="10 11">
    <name type="scientific">Pelagomonas calceolata</name>
    <dbReference type="NCBI Taxonomy" id="35677"/>
    <lineage>
        <taxon>Eukaryota</taxon>
        <taxon>Sar</taxon>
        <taxon>Stramenopiles</taxon>
        <taxon>Ochrophyta</taxon>
        <taxon>Pelagophyceae</taxon>
        <taxon>Pelagomonadales</taxon>
        <taxon>Pelagomonadaceae</taxon>
        <taxon>Pelagomonas</taxon>
    </lineage>
</organism>
<keyword evidence="8" id="KW-0732">Signal</keyword>
<keyword evidence="3" id="KW-0819">tRNA processing</keyword>
<feature type="domain" description="tRNA(Ile)-lysidine/2-thiocytidine synthase N-terminal" evidence="9">
    <location>
        <begin position="58"/>
        <end position="223"/>
    </location>
</feature>
<dbReference type="InterPro" id="IPR012795">
    <property type="entry name" value="tRNA_Ile_lys_synt_N"/>
</dbReference>
<evidence type="ECO:0000256" key="7">
    <source>
        <dbReference type="SAM" id="MobiDB-lite"/>
    </source>
</evidence>
<keyword evidence="2" id="KW-0436">Ligase</keyword>
<evidence type="ECO:0000256" key="3">
    <source>
        <dbReference type="ARBA" id="ARBA00022694"/>
    </source>
</evidence>
<proteinExistence type="inferred from homology"/>
<dbReference type="HAMAP" id="MF_01161">
    <property type="entry name" value="tRNA_Ile_lys_synt"/>
    <property type="match status" value="1"/>
</dbReference>
<evidence type="ECO:0000313" key="11">
    <source>
        <dbReference type="Proteomes" id="UP000789595"/>
    </source>
</evidence>
<sequence length="669" mass="73331">MRHVLMLALAIRRASTLLPPAAPTLRTARFATDASRALERRFDAALRDDCGVRANDTVVAAISGGVDSTCLLHLLARAECRVKVVTFDHRQRGAASTEDAAFVRRLAARYGLECDTHVWEGDKGTANEFRDWRRRTLLETEGDHVATAHHADDETELFLLRLARGARLTKVLGGMRMRKPPFVRPLLREPKSELRKYLEDNNEEWRDDASNADPSYGKRNRARLEVVPPLDALCEGGLSSKLDNLRRQAEAVQAWIDAEADTVLAARRSGALPLATYREAPEPVRLEVLDRLAADAAATDGSYAVPYAVLCDADAKLCGGEAAWTLHLPRGVLLRVGHGALSCAEPPPSRSVGRVRVDGRLGHLSVALDRGLAVPAPADGALELRPRQAGDRFRAPWRDGPQKLSTVLRGQRIRDADDRAATVVLACGERVLAAFPPGGDALVCAAEDGDGEVLVDVASTSSMAGDACGQKGCSDCVRGCDDCSEWGGPDCDCDQDDVLEYGCTCQRSTPRYCYECHHGPLQQVHCGKVVCARHLKWHDDTAEACAHTHHWRSKGCCDCILHQRKCRDTLVREVERNLLLGAKDRAAPAKDAPKATVVLDRLVRSGQEPMASVVLDFAGGRRNNGPRSRMPRPKLRAKKDTRMKAPRKMLAKLNGPWPEKPRRVVEGRL</sequence>
<name>A0A8J2SCW3_9STRA</name>
<evidence type="ECO:0000259" key="9">
    <source>
        <dbReference type="Pfam" id="PF01171"/>
    </source>
</evidence>
<feature type="region of interest" description="Disordered" evidence="7">
    <location>
        <begin position="618"/>
        <end position="643"/>
    </location>
</feature>
<dbReference type="CDD" id="cd01992">
    <property type="entry name" value="TilS_N"/>
    <property type="match status" value="1"/>
</dbReference>
<feature type="chain" id="PRO_5035195830" description="tRNA(Ile)-lysidine synthetase" evidence="8">
    <location>
        <begin position="17"/>
        <end position="669"/>
    </location>
</feature>
<evidence type="ECO:0000313" key="10">
    <source>
        <dbReference type="EMBL" id="CAH0369313.1"/>
    </source>
</evidence>
<comment type="caution">
    <text evidence="10">The sequence shown here is derived from an EMBL/GenBank/DDBJ whole genome shotgun (WGS) entry which is preliminary data.</text>
</comment>
<dbReference type="Proteomes" id="UP000789595">
    <property type="component" value="Unassembled WGS sequence"/>
</dbReference>
<dbReference type="OrthoDB" id="46912at2759"/>
<dbReference type="PANTHER" id="PTHR43033">
    <property type="entry name" value="TRNA(ILE)-LYSIDINE SYNTHASE-RELATED"/>
    <property type="match status" value="1"/>
</dbReference>
<dbReference type="EC" id="6.3.4.19" evidence="1"/>
<dbReference type="GO" id="GO:0032267">
    <property type="term" value="F:tRNA(Ile)-lysidine synthase activity"/>
    <property type="evidence" value="ECO:0007669"/>
    <property type="project" value="UniProtKB-EC"/>
</dbReference>
<dbReference type="Pfam" id="PF01171">
    <property type="entry name" value="ATP_bind_3"/>
    <property type="match status" value="1"/>
</dbReference>